<keyword evidence="3" id="KW-1003">Cell membrane</keyword>
<comment type="subcellular location">
    <subcellularLocation>
        <location evidence="1">Cell membrane</location>
        <topology evidence="1">Multi-pass membrane protein</topology>
    </subcellularLocation>
</comment>
<organism evidence="9 10">
    <name type="scientific">Bacillus cereus</name>
    <dbReference type="NCBI Taxonomy" id="1396"/>
    <lineage>
        <taxon>Bacteria</taxon>
        <taxon>Bacillati</taxon>
        <taxon>Bacillota</taxon>
        <taxon>Bacilli</taxon>
        <taxon>Bacillales</taxon>
        <taxon>Bacillaceae</taxon>
        <taxon>Bacillus</taxon>
        <taxon>Bacillus cereus group</taxon>
    </lineage>
</organism>
<evidence type="ECO:0000256" key="7">
    <source>
        <dbReference type="SAM" id="MobiDB-lite"/>
    </source>
</evidence>
<dbReference type="InterPro" id="IPR051539">
    <property type="entry name" value="T4SS-coupling_protein"/>
</dbReference>
<dbReference type="SUPFAM" id="SSF52540">
    <property type="entry name" value="P-loop containing nucleoside triphosphate hydrolases"/>
    <property type="match status" value="1"/>
</dbReference>
<keyword evidence="6 8" id="KW-0472">Membrane</keyword>
<feature type="transmembrane region" description="Helical" evidence="8">
    <location>
        <begin position="6"/>
        <end position="23"/>
    </location>
</feature>
<feature type="transmembrane region" description="Helical" evidence="8">
    <location>
        <begin position="35"/>
        <end position="54"/>
    </location>
</feature>
<dbReference type="InterPro" id="IPR003688">
    <property type="entry name" value="TraG/VirD4"/>
</dbReference>
<keyword evidence="4 8" id="KW-0812">Transmembrane</keyword>
<accession>A0A2A9A099</accession>
<feature type="transmembrane region" description="Helical" evidence="8">
    <location>
        <begin position="60"/>
        <end position="78"/>
    </location>
</feature>
<evidence type="ECO:0000256" key="2">
    <source>
        <dbReference type="ARBA" id="ARBA00008806"/>
    </source>
</evidence>
<evidence type="ECO:0000256" key="4">
    <source>
        <dbReference type="ARBA" id="ARBA00022692"/>
    </source>
</evidence>
<reference evidence="9 10" key="1">
    <citation type="submission" date="2017-09" db="EMBL/GenBank/DDBJ databases">
        <title>Large-scale bioinformatics analysis of Bacillus genomes uncovers conserved roles of natural products in bacterial physiology.</title>
        <authorList>
            <consortium name="Agbiome Team Llc"/>
            <person name="Bleich R.M."/>
            <person name="Grubbs K.J."/>
            <person name="Santa Maria K.C."/>
            <person name="Allen S.E."/>
            <person name="Farag S."/>
            <person name="Shank E.A."/>
            <person name="Bowers A."/>
        </authorList>
    </citation>
    <scope>NUCLEOTIDE SEQUENCE [LARGE SCALE GENOMIC DNA]</scope>
    <source>
        <strain evidence="9 10">AFS022681</strain>
    </source>
</reference>
<keyword evidence="5 8" id="KW-1133">Transmembrane helix</keyword>
<evidence type="ECO:0000256" key="6">
    <source>
        <dbReference type="ARBA" id="ARBA00023136"/>
    </source>
</evidence>
<dbReference type="RefSeq" id="WP_071721510.1">
    <property type="nucleotide sequence ID" value="NZ_JBBCUY010000024.1"/>
</dbReference>
<dbReference type="Proteomes" id="UP000220032">
    <property type="component" value="Unassembled WGS sequence"/>
</dbReference>
<dbReference type="PANTHER" id="PTHR37937">
    <property type="entry name" value="CONJUGATIVE TRANSFER: DNA TRANSPORT"/>
    <property type="match status" value="1"/>
</dbReference>
<dbReference type="NCBIfam" id="NF045973">
    <property type="entry name" value="conju_CD1115"/>
    <property type="match status" value="1"/>
</dbReference>
<dbReference type="GO" id="GO:0005886">
    <property type="term" value="C:plasma membrane"/>
    <property type="evidence" value="ECO:0007669"/>
    <property type="project" value="UniProtKB-SubCell"/>
</dbReference>
<comment type="similarity">
    <text evidence="2">Belongs to the VirD4/TraG family.</text>
</comment>
<dbReference type="CDD" id="cd01127">
    <property type="entry name" value="TrwB_TraG_TraD_VirD4"/>
    <property type="match status" value="1"/>
</dbReference>
<name>A0A2A9A099_BACCE</name>
<protein>
    <submittedName>
        <fullName evidence="9">Conjugal transfer protein</fullName>
    </submittedName>
</protein>
<feature type="compositionally biased region" description="Gly residues" evidence="7">
    <location>
        <begin position="91"/>
        <end position="103"/>
    </location>
</feature>
<dbReference type="InterPro" id="IPR027417">
    <property type="entry name" value="P-loop_NTPase"/>
</dbReference>
<evidence type="ECO:0000256" key="5">
    <source>
        <dbReference type="ARBA" id="ARBA00022989"/>
    </source>
</evidence>
<gene>
    <name evidence="9" type="ORF">CN307_17725</name>
</gene>
<dbReference type="EMBL" id="NTRR01000026">
    <property type="protein sequence ID" value="PFE13426.1"/>
    <property type="molecule type" value="Genomic_DNA"/>
</dbReference>
<dbReference type="PANTHER" id="PTHR37937:SF1">
    <property type="entry name" value="CONJUGATIVE TRANSFER: DNA TRANSPORT"/>
    <property type="match status" value="1"/>
</dbReference>
<dbReference type="Gene3D" id="3.40.50.300">
    <property type="entry name" value="P-loop containing nucleotide triphosphate hydrolases"/>
    <property type="match status" value="2"/>
</dbReference>
<evidence type="ECO:0000313" key="10">
    <source>
        <dbReference type="Proteomes" id="UP000220032"/>
    </source>
</evidence>
<evidence type="ECO:0000256" key="8">
    <source>
        <dbReference type="SAM" id="Phobius"/>
    </source>
</evidence>
<feature type="region of interest" description="Disordered" evidence="7">
    <location>
        <begin position="90"/>
        <end position="110"/>
    </location>
</feature>
<dbReference type="AlphaFoldDB" id="A0A2A9A099"/>
<sequence length="648" mass="73340">MKFRIFLVVFVILADLLILPKIVYNLDLLFKGIDLQIVINNLTTFSVIYPWVILKQSYGTFYLILQGFVATAIVLIIWKENRGIKNKMKNGIGGPEASGGGQFGTSRWQTEKERDANNSVWKYEKEPIKTAGIVLGADLKKKKVWLVSEDEHTLIIGTTGSGKTRRIIYPAIWTLAKAGESMILTDPKGELYAATKKFLEEQGYEVIMLDFRKPKASTHHWNPIKAVVDALKEDDESKASEAAWNIANMIVYQKERTGDPVWATGAESVIAALILYIAIESKKDSQKHMASVFQLLVEYGVVKKREIGDGMMEEYVPLLELIESLERGHLAKLAFATAGMAPEKMRGSFFASVAADLRLFADPSIAYMTSFQDHDLKQPGEKKTATFLIIPDEVKTRHFLATLYIDQTYFELVNLANSRPEGRIAIRTSCLLDEFGNMPRISDFDTKITVSRSRGVRYNIVVQGLDQIKEKYGKLANTITGNCRVWLYLLTGDNETAEVISKKLGTYTVATDGYSATTRTKDFSASYSQNLSKRELLTPDEVMRFPDFEAIVIRQRQYATRVPTPDISKYPIKFIPIERGDLEKKDIRFDVFDPFKAQWEGELEAIEKANETNDLEETAETEEFEATMEITNEPIDVAEQKESYMDII</sequence>
<evidence type="ECO:0000313" key="9">
    <source>
        <dbReference type="EMBL" id="PFE13426.1"/>
    </source>
</evidence>
<evidence type="ECO:0000256" key="1">
    <source>
        <dbReference type="ARBA" id="ARBA00004651"/>
    </source>
</evidence>
<dbReference type="Pfam" id="PF02534">
    <property type="entry name" value="T4SS-DNA_transf"/>
    <property type="match status" value="1"/>
</dbReference>
<comment type="caution">
    <text evidence="9">The sequence shown here is derived from an EMBL/GenBank/DDBJ whole genome shotgun (WGS) entry which is preliminary data.</text>
</comment>
<proteinExistence type="inferred from homology"/>
<evidence type="ECO:0000256" key="3">
    <source>
        <dbReference type="ARBA" id="ARBA00022475"/>
    </source>
</evidence>